<evidence type="ECO:0000313" key="2">
    <source>
        <dbReference type="EMBL" id="GKT36333.1"/>
    </source>
</evidence>
<protein>
    <submittedName>
        <fullName evidence="2">Uncharacterized protein</fullName>
    </submittedName>
</protein>
<dbReference type="Proteomes" id="UP001057375">
    <property type="component" value="Unassembled WGS sequence"/>
</dbReference>
<organism evidence="2 3">
    <name type="scientific">Aduncisulcus paluster</name>
    <dbReference type="NCBI Taxonomy" id="2918883"/>
    <lineage>
        <taxon>Eukaryota</taxon>
        <taxon>Metamonada</taxon>
        <taxon>Carpediemonas-like organisms</taxon>
        <taxon>Aduncisulcus</taxon>
    </lineage>
</organism>
<dbReference type="EMBL" id="BQXS01011197">
    <property type="protein sequence ID" value="GKT36333.1"/>
    <property type="molecule type" value="Genomic_DNA"/>
</dbReference>
<feature type="region of interest" description="Disordered" evidence="1">
    <location>
        <begin position="43"/>
        <end position="74"/>
    </location>
</feature>
<reference evidence="2" key="1">
    <citation type="submission" date="2022-03" db="EMBL/GenBank/DDBJ databases">
        <title>Draft genome sequence of Aduncisulcus paluster, a free-living microaerophilic Fornicata.</title>
        <authorList>
            <person name="Yuyama I."/>
            <person name="Kume K."/>
            <person name="Tamura T."/>
            <person name="Inagaki Y."/>
            <person name="Hashimoto T."/>
        </authorList>
    </citation>
    <scope>NUCLEOTIDE SEQUENCE</scope>
    <source>
        <strain evidence="2">NY0171</strain>
    </source>
</reference>
<proteinExistence type="predicted"/>
<sequence length="351" mass="39773">MMCKISLPSKNGFSNFLISDPLNAKGLAETIIFSPCFVQEPSFGGSRDKRREADKKGDFEEEEEEEESEEENFQSKGCVDFEIARIHAMYGEEDVSEEVRDMMQSDGSKSARFTSLTFPFSHYCDVPEVSFKYQTTHKHGIHSFLVTFLSDESIVQQKRMKIHAGKPLALSDFDVISDCPKINSILITHSSHSPVSLPSFDLGTNSFSEDDGFHEFLGQRLLPVFFRVKVFARGPRYPLPSTVSHRPLPLVGPRIMETPCIIQEEGEKERKKTEYDNIQLGFDPYEASSSSYSENPNISSTNPSTSLKPISAISALYEDQHEKSMTLLHENKIVLDKIFESLQRMKKKLSK</sequence>
<gene>
    <name evidence="2" type="ORF">ADUPG1_009317</name>
</gene>
<feature type="compositionally biased region" description="Basic and acidic residues" evidence="1">
    <location>
        <begin position="46"/>
        <end position="58"/>
    </location>
</feature>
<keyword evidence="3" id="KW-1185">Reference proteome</keyword>
<accession>A0ABQ5KV55</accession>
<comment type="caution">
    <text evidence="2">The sequence shown here is derived from an EMBL/GenBank/DDBJ whole genome shotgun (WGS) entry which is preliminary data.</text>
</comment>
<name>A0ABQ5KV55_9EUKA</name>
<feature type="compositionally biased region" description="Acidic residues" evidence="1">
    <location>
        <begin position="59"/>
        <end position="72"/>
    </location>
</feature>
<evidence type="ECO:0000256" key="1">
    <source>
        <dbReference type="SAM" id="MobiDB-lite"/>
    </source>
</evidence>
<evidence type="ECO:0000313" key="3">
    <source>
        <dbReference type="Proteomes" id="UP001057375"/>
    </source>
</evidence>